<gene>
    <name evidence="1" type="ORF">I6U50_08480</name>
</gene>
<comment type="caution">
    <text evidence="1">The sequence shown here is derived from an EMBL/GenBank/DDBJ whole genome shotgun (WGS) entry which is preliminary data.</text>
</comment>
<accession>A0ABS0THF1</accession>
<organism evidence="1 2">
    <name type="scientific">Salegentibacter maritimus</name>
    <dbReference type="NCBI Taxonomy" id="2794347"/>
    <lineage>
        <taxon>Bacteria</taxon>
        <taxon>Pseudomonadati</taxon>
        <taxon>Bacteroidota</taxon>
        <taxon>Flavobacteriia</taxon>
        <taxon>Flavobacteriales</taxon>
        <taxon>Flavobacteriaceae</taxon>
        <taxon>Salegentibacter</taxon>
    </lineage>
</organism>
<dbReference type="InterPro" id="IPR012467">
    <property type="entry name" value="DUF1684"/>
</dbReference>
<keyword evidence="2" id="KW-1185">Reference proteome</keyword>
<evidence type="ECO:0000313" key="2">
    <source>
        <dbReference type="Proteomes" id="UP000635665"/>
    </source>
</evidence>
<reference evidence="1 2" key="1">
    <citation type="submission" date="2020-12" db="EMBL/GenBank/DDBJ databases">
        <title>Salegentibacter orientalis sp. nov., isolated from costal sediment.</title>
        <authorList>
            <person name="Lian F.-B."/>
        </authorList>
    </citation>
    <scope>NUCLEOTIDE SEQUENCE [LARGE SCALE GENOMIC DNA]</scope>
    <source>
        <strain evidence="1 2">F60176</strain>
    </source>
</reference>
<dbReference type="EMBL" id="JAEHNY010000006">
    <property type="protein sequence ID" value="MBI6120057.1"/>
    <property type="molecule type" value="Genomic_DNA"/>
</dbReference>
<sequence length="63" mass="7236">MFLPFTNLTNTETTYSGGRHLDLRIPEGDFIYLNSNKAFRLYCSYSAYSKLLGNSYKGRCVKV</sequence>
<name>A0ABS0THF1_9FLAO</name>
<dbReference type="Pfam" id="PF07920">
    <property type="entry name" value="DUF1684"/>
    <property type="match status" value="1"/>
</dbReference>
<proteinExistence type="predicted"/>
<evidence type="ECO:0000313" key="1">
    <source>
        <dbReference type="EMBL" id="MBI6120057.1"/>
    </source>
</evidence>
<dbReference type="Proteomes" id="UP000635665">
    <property type="component" value="Unassembled WGS sequence"/>
</dbReference>
<protein>
    <submittedName>
        <fullName evidence="1">DUF1684 domain-containing protein</fullName>
    </submittedName>
</protein>
<dbReference type="RefSeq" id="WP_198638576.1">
    <property type="nucleotide sequence ID" value="NZ_JAEHNY010000006.1"/>
</dbReference>